<dbReference type="GO" id="GO:0005886">
    <property type="term" value="C:plasma membrane"/>
    <property type="evidence" value="ECO:0007669"/>
    <property type="project" value="TreeGrafter"/>
</dbReference>
<proteinExistence type="predicted"/>
<feature type="compositionally biased region" description="Polar residues" evidence="3">
    <location>
        <begin position="400"/>
        <end position="417"/>
    </location>
</feature>
<dbReference type="SUPFAM" id="SSF49265">
    <property type="entry name" value="Fibronectin type III"/>
    <property type="match status" value="1"/>
</dbReference>
<keyword evidence="1" id="KW-0433">Leucine-rich repeat</keyword>
<dbReference type="PANTHER" id="PTHR24366:SF13">
    <property type="entry name" value="LEUCINE-RICH REPEAT NEURONAL PROTEIN 4"/>
    <property type="match status" value="1"/>
</dbReference>
<evidence type="ECO:0000313" key="8">
    <source>
        <dbReference type="RefSeq" id="XP_006870480.1"/>
    </source>
</evidence>
<feature type="compositionally biased region" description="Polar residues" evidence="3">
    <location>
        <begin position="443"/>
        <end position="465"/>
    </location>
</feature>
<reference evidence="8" key="1">
    <citation type="submission" date="2025-08" db="UniProtKB">
        <authorList>
            <consortium name="RefSeq"/>
        </authorList>
    </citation>
    <scope>IDENTIFICATION</scope>
    <source>
        <tissue evidence="8">Spleen</tissue>
    </source>
</reference>
<gene>
    <name evidence="8" type="primary">LRRN4</name>
</gene>
<feature type="signal peptide" evidence="5">
    <location>
        <begin position="1"/>
        <end position="20"/>
    </location>
</feature>
<evidence type="ECO:0000256" key="1">
    <source>
        <dbReference type="ARBA" id="ARBA00022614"/>
    </source>
</evidence>
<keyword evidence="4" id="KW-0472">Membrane</keyword>
<dbReference type="Gene3D" id="3.80.10.10">
    <property type="entry name" value="Ribonuclease Inhibitor"/>
    <property type="match status" value="2"/>
</dbReference>
<dbReference type="GeneID" id="102824632"/>
<evidence type="ECO:0000259" key="6">
    <source>
        <dbReference type="PROSITE" id="PS50853"/>
    </source>
</evidence>
<evidence type="ECO:0000313" key="7">
    <source>
        <dbReference type="Proteomes" id="UP000504623"/>
    </source>
</evidence>
<feature type="domain" description="Fibronectin type-III" evidence="6">
    <location>
        <begin position="584"/>
        <end position="684"/>
    </location>
</feature>
<evidence type="ECO:0000256" key="2">
    <source>
        <dbReference type="ARBA" id="ARBA00022737"/>
    </source>
</evidence>
<accession>A0A9B0WXA9</accession>
<keyword evidence="5" id="KW-0732">Signal</keyword>
<feature type="transmembrane region" description="Helical" evidence="4">
    <location>
        <begin position="687"/>
        <end position="711"/>
    </location>
</feature>
<dbReference type="CTD" id="164312"/>
<dbReference type="AlphaFoldDB" id="A0A9B0WXA9"/>
<feature type="region of interest" description="Disordered" evidence="3">
    <location>
        <begin position="374"/>
        <end position="421"/>
    </location>
</feature>
<dbReference type="Pfam" id="PF00041">
    <property type="entry name" value="fn3"/>
    <property type="match status" value="1"/>
</dbReference>
<dbReference type="GO" id="GO:0007616">
    <property type="term" value="P:long-term memory"/>
    <property type="evidence" value="ECO:0007669"/>
    <property type="project" value="TreeGrafter"/>
</dbReference>
<feature type="chain" id="PRO_5038339769" evidence="5">
    <location>
        <begin position="21"/>
        <end position="740"/>
    </location>
</feature>
<dbReference type="SUPFAM" id="SSF52058">
    <property type="entry name" value="L domain-like"/>
    <property type="match status" value="1"/>
</dbReference>
<keyword evidence="2" id="KW-0677">Repeat</keyword>
<dbReference type="InterPro" id="IPR003591">
    <property type="entry name" value="Leu-rich_rpt_typical-subtyp"/>
</dbReference>
<dbReference type="PROSITE" id="PS50853">
    <property type="entry name" value="FN3"/>
    <property type="match status" value="1"/>
</dbReference>
<feature type="region of interest" description="Disordered" evidence="3">
    <location>
        <begin position="481"/>
        <end position="520"/>
    </location>
</feature>
<feature type="compositionally biased region" description="Low complexity" evidence="3">
    <location>
        <begin position="374"/>
        <end position="393"/>
    </location>
</feature>
<name>A0A9B0WXA9_CHRAS</name>
<protein>
    <submittedName>
        <fullName evidence="8">Leucine-rich repeat neuronal protein 4</fullName>
    </submittedName>
</protein>
<dbReference type="SMART" id="SM00060">
    <property type="entry name" value="FN3"/>
    <property type="match status" value="1"/>
</dbReference>
<dbReference type="InterPro" id="IPR032675">
    <property type="entry name" value="LRR_dom_sf"/>
</dbReference>
<organism evidence="7 8">
    <name type="scientific">Chrysochloris asiatica</name>
    <name type="common">Cape golden mole</name>
    <dbReference type="NCBI Taxonomy" id="185453"/>
    <lineage>
        <taxon>Eukaryota</taxon>
        <taxon>Metazoa</taxon>
        <taxon>Chordata</taxon>
        <taxon>Craniata</taxon>
        <taxon>Vertebrata</taxon>
        <taxon>Euteleostomi</taxon>
        <taxon>Mammalia</taxon>
        <taxon>Eutheria</taxon>
        <taxon>Afrotheria</taxon>
        <taxon>Chrysochloridae</taxon>
        <taxon>Chrysochlorinae</taxon>
        <taxon>Chrysochloris</taxon>
    </lineage>
</organism>
<feature type="region of interest" description="Disordered" evidence="3">
    <location>
        <begin position="441"/>
        <end position="465"/>
    </location>
</feature>
<evidence type="ECO:0000256" key="4">
    <source>
        <dbReference type="SAM" id="Phobius"/>
    </source>
</evidence>
<dbReference type="CDD" id="cd00063">
    <property type="entry name" value="FN3"/>
    <property type="match status" value="1"/>
</dbReference>
<dbReference type="Pfam" id="PF13855">
    <property type="entry name" value="LRR_8"/>
    <property type="match status" value="1"/>
</dbReference>
<dbReference type="Gene3D" id="2.60.40.10">
    <property type="entry name" value="Immunoglobulins"/>
    <property type="match status" value="1"/>
</dbReference>
<dbReference type="InterPro" id="IPR013783">
    <property type="entry name" value="Ig-like_fold"/>
</dbReference>
<keyword evidence="4" id="KW-1133">Transmembrane helix</keyword>
<dbReference type="InterPro" id="IPR001611">
    <property type="entry name" value="Leu-rich_rpt"/>
</dbReference>
<keyword evidence="4" id="KW-0812">Transmembrane</keyword>
<dbReference type="InterPro" id="IPR036116">
    <property type="entry name" value="FN3_sf"/>
</dbReference>
<dbReference type="OrthoDB" id="676979at2759"/>
<sequence length="740" mass="79747">MCWVLLLLLVLSPALLLSQAGPLQERVPLFRLTQQGPWERDGSNPTRSPCEGIPAGKFTSFTLENRSLERLPGCLPRTLHSLDGSHNLLSALSAQELGALPELQVLTLRHNRIAELRWGSGGPTGLSLLDLSYNRLAALPRCATGHALRRLHALHLAGNPLRTLQPGAFSCFPALRFLNLSSTELGDGQQTIAEAAFTGEDGGALETLEVLDLSGTFLTHVPSEWIRDLPNLTSLYLRKMPRLRNLEGNIFKMTPNLQHLDCQDSSTLISVNTHIFEDTPRLQTLLFQNCNLSFFPPWMLDSSQVLSIDLFGNPLTCSCELSWLLLDAKKVVLNRAADTLCAPAAGSSGVFSTSLSLSQLPGICQAHQNTTLVASIPPSSSHSTHTPSSQASPRGPPVPRSTNPFPQFTGHGSSATNAPSFPMSSAAPAALAHSSALEGTAHSLPTSTAGYGNSSVPPRAQGTVSTEHQVVGLVGGPHISAVPTPFTSKQHGPIPTLASPLSRPQHNLGTPEAPHPSPSENEIPILLLDDYNEDGEGETQEMVGTPHQDITCDYHPCKHLQTPCVELQRRSSCRCPGLSGEDTVPDPPKFQGVSEVTETSAIVHWCAPNSVVHEYQIHYHPEGQAETTEAVGQVHATSRQLHLLGLTPATTYHVCVLATNSAGLSLRRALGWRRPCANFTTRPSSSLLLAALGTCSCVLLLSTLVLAACLYRRRRAPPRECSHMHLVAYKNPAFDYSQKL</sequence>
<dbReference type="Proteomes" id="UP000504623">
    <property type="component" value="Unplaced"/>
</dbReference>
<dbReference type="PANTHER" id="PTHR24366">
    <property type="entry name" value="IG(IMMUNOGLOBULIN) AND LRR(LEUCINE RICH REPEAT) DOMAINS"/>
    <property type="match status" value="1"/>
</dbReference>
<evidence type="ECO:0000256" key="3">
    <source>
        <dbReference type="SAM" id="MobiDB-lite"/>
    </source>
</evidence>
<keyword evidence="7" id="KW-1185">Reference proteome</keyword>
<dbReference type="SMART" id="SM00369">
    <property type="entry name" value="LRR_TYP"/>
    <property type="match status" value="6"/>
</dbReference>
<dbReference type="RefSeq" id="XP_006870480.1">
    <property type="nucleotide sequence ID" value="XM_006870418.1"/>
</dbReference>
<evidence type="ECO:0000256" key="5">
    <source>
        <dbReference type="SAM" id="SignalP"/>
    </source>
</evidence>
<dbReference type="InterPro" id="IPR003961">
    <property type="entry name" value="FN3_dom"/>
</dbReference>